<reference evidence="7" key="2">
    <citation type="submission" date="2016-04" db="EMBL/GenBank/DDBJ databases">
        <authorList>
            <person name="Guldener U."/>
            <person name="Guldener U."/>
        </authorList>
    </citation>
    <scope>NUCLEOTIDE SEQUENCE [LARGE SCALE GENOMIC DNA]</scope>
    <source>
        <strain evidence="7">UB2112</strain>
    </source>
</reference>
<dbReference type="Proteomes" id="UP000658997">
    <property type="component" value="Unassembled WGS sequence"/>
</dbReference>
<keyword evidence="8" id="KW-1185">Reference proteome</keyword>
<evidence type="ECO:0000313" key="6">
    <source>
        <dbReference type="EMBL" id="SYW79199.1"/>
    </source>
</evidence>
<dbReference type="Proteomes" id="UP000179920">
    <property type="component" value="Chromosome II"/>
</dbReference>
<evidence type="ECO:0000313" key="8">
    <source>
        <dbReference type="Proteomes" id="UP000658997"/>
    </source>
</evidence>
<dbReference type="InterPro" id="IPR058033">
    <property type="entry name" value="ARM_TBCD_2nd"/>
</dbReference>
<dbReference type="Pfam" id="PF12612">
    <property type="entry name" value="TFCD_C"/>
    <property type="match status" value="1"/>
</dbReference>
<dbReference type="AlphaFoldDB" id="A0A1K0H6N7"/>
<evidence type="ECO:0000256" key="1">
    <source>
        <dbReference type="ARBA" id="ARBA00023186"/>
    </source>
</evidence>
<dbReference type="Gene3D" id="1.25.10.10">
    <property type="entry name" value="Leucine-rich Repeat Variant"/>
    <property type="match status" value="1"/>
</dbReference>
<evidence type="ECO:0000313" key="7">
    <source>
        <dbReference type="Proteomes" id="UP000179920"/>
    </source>
</evidence>
<organism evidence="5 7">
    <name type="scientific">Ustilago bromivora</name>
    <dbReference type="NCBI Taxonomy" id="307758"/>
    <lineage>
        <taxon>Eukaryota</taxon>
        <taxon>Fungi</taxon>
        <taxon>Dikarya</taxon>
        <taxon>Basidiomycota</taxon>
        <taxon>Ustilaginomycotina</taxon>
        <taxon>Ustilaginomycetes</taxon>
        <taxon>Ustilaginales</taxon>
        <taxon>Ustilaginaceae</taxon>
        <taxon>Ustilago</taxon>
    </lineage>
</organism>
<evidence type="ECO:0000259" key="3">
    <source>
        <dbReference type="Pfam" id="PF12612"/>
    </source>
</evidence>
<accession>A0A1K0H6N7</accession>
<dbReference type="GO" id="GO:0007023">
    <property type="term" value="P:post-chaperonin tubulin folding pathway"/>
    <property type="evidence" value="ECO:0007669"/>
    <property type="project" value="InterPro"/>
</dbReference>
<gene>
    <name evidence="6" type="ORF">UBRO2_02883</name>
    <name evidence="5" type="ORF">UBRO_00535</name>
</gene>
<dbReference type="GO" id="GO:0005096">
    <property type="term" value="F:GTPase activator activity"/>
    <property type="evidence" value="ECO:0007669"/>
    <property type="project" value="InterPro"/>
</dbReference>
<dbReference type="GO" id="GO:0048487">
    <property type="term" value="F:beta-tubulin binding"/>
    <property type="evidence" value="ECO:0007669"/>
    <property type="project" value="InterPro"/>
</dbReference>
<dbReference type="InterPro" id="IPR033162">
    <property type="entry name" value="TBCD"/>
</dbReference>
<reference evidence="6" key="3">
    <citation type="submission" date="2018-08" db="EMBL/GenBank/DDBJ databases">
        <authorList>
            <person name="Guldener U."/>
        </authorList>
    </citation>
    <scope>NUCLEOTIDE SEQUENCE</scope>
    <source>
        <strain evidence="6">UB2</strain>
    </source>
</reference>
<proteinExistence type="predicted"/>
<dbReference type="Pfam" id="PF25767">
    <property type="entry name" value="ARM_TBCD_2nd"/>
    <property type="match status" value="1"/>
</dbReference>
<dbReference type="InterPro" id="IPR022577">
    <property type="entry name" value="TBCD_C"/>
</dbReference>
<dbReference type="GO" id="GO:0007021">
    <property type="term" value="P:tubulin complex assembly"/>
    <property type="evidence" value="ECO:0007669"/>
    <property type="project" value="InterPro"/>
</dbReference>
<name>A0A1K0H6N7_9BASI</name>
<feature type="domain" description="Tubulin-folding cofactor D ARM repeats" evidence="4">
    <location>
        <begin position="317"/>
        <end position="553"/>
    </location>
</feature>
<feature type="domain" description="Tubulin-folding cofactor D C-terminal" evidence="3">
    <location>
        <begin position="904"/>
        <end position="1110"/>
    </location>
</feature>
<dbReference type="Pfam" id="PF23579">
    <property type="entry name" value="ARM_TBCD"/>
    <property type="match status" value="1"/>
</dbReference>
<dbReference type="OrthoDB" id="1735853at2759"/>
<dbReference type="InterPro" id="IPR016024">
    <property type="entry name" value="ARM-type_fold"/>
</dbReference>
<feature type="region of interest" description="Disordered" evidence="2">
    <location>
        <begin position="346"/>
        <end position="365"/>
    </location>
</feature>
<dbReference type="PANTHER" id="PTHR12658">
    <property type="entry name" value="BETA-TUBULIN COFACTOR D"/>
    <property type="match status" value="1"/>
</dbReference>
<reference evidence="5" key="1">
    <citation type="submission" date="2016-04" db="EMBL/GenBank/DDBJ databases">
        <authorList>
            <person name="Evans L.H."/>
            <person name="Alamgir A."/>
            <person name="Owens N."/>
            <person name="Weber N.D."/>
            <person name="Virtaneva K."/>
            <person name="Barbian K."/>
            <person name="Babar A."/>
            <person name="Rosenke K."/>
        </authorList>
    </citation>
    <scope>NUCLEOTIDE SEQUENCE</scope>
    <source>
        <strain evidence="5">UB2112</strain>
    </source>
</reference>
<keyword evidence="1" id="KW-0143">Chaperone</keyword>
<protein>
    <submittedName>
        <fullName evidence="5">Related to Tubulin-folding cofactor D</fullName>
    </submittedName>
</protein>
<evidence type="ECO:0000259" key="4">
    <source>
        <dbReference type="Pfam" id="PF25767"/>
    </source>
</evidence>
<dbReference type="GO" id="GO:0000226">
    <property type="term" value="P:microtubule cytoskeleton organization"/>
    <property type="evidence" value="ECO:0007669"/>
    <property type="project" value="TreeGrafter"/>
</dbReference>
<dbReference type="SUPFAM" id="SSF48371">
    <property type="entry name" value="ARM repeat"/>
    <property type="match status" value="1"/>
</dbReference>
<evidence type="ECO:0000256" key="2">
    <source>
        <dbReference type="SAM" id="MobiDB-lite"/>
    </source>
</evidence>
<dbReference type="EMBL" id="LT558118">
    <property type="protein sequence ID" value="SAM70200.1"/>
    <property type="molecule type" value="Genomic_DNA"/>
</dbReference>
<dbReference type="EMBL" id="ULHB01000048">
    <property type="protein sequence ID" value="SYW79199.1"/>
    <property type="molecule type" value="Genomic_DNA"/>
</dbReference>
<sequence>MSSAEAIIDDPAVVVEEKELVRFERADEYISLLSQLVQADTSPISIASTSSRLDATTKTPDDVLGTLISILDEYQDQSNLLDPYLERIVSPPVKALQRHVRSLANSQDADTCNQLPVEAVTRLSKLVYAYTKVRGYKTIVHYFPHEVAELPATLAFTEDLQRSATGNEGGCWELRYVCLLWLSLICMIPFDLAKFDQPGQASTETTASRIAAVANHFITSPGKERDAAAVVLGRLFQRNDVQLKILFNTFLSTSLDALKVGKVSPFHATGILQAVCEILKTSEPTFVATHLAAIQSIVGAYDTEHNAALAGNGLIVKYQTKLVSRLSLKLLRPRARRHANKVHILGSSRPQRVSNKKEEDDDESDIPEEIESFISYLIEALQHKDTVVRYSAAKGLARLCDRLPNSFLDQVVEAIVSLFHINIPDLYNGATDLSSVSEHTWQGACMALAELALRGLLFADMLSEALPWILQALLFDVRRGAHSVGANVRDAACYVVWALARSNDVESIRPHAMDLAKRLVAVATLDRDVSIRRAASAAFQESVGRLGLFAHGIDVIRMTDFYAVSVRRNAFLDCAVKVGGFEEYRGYLVDHLLRVVTVHWDPAMRRLGAQSVALIAMHEPAQLLAEITTRLSKRIETADVAVLHGTLLSLAELCRLSWTLPSDQAAVGERVRAQAFDLLDSVRPSVFRSLGAASILQAACRLIGSGFSLTTVSSENETQTWEKILNLALARHEEIVHTAAAEAVSQLSTSVDLSSKIRSTLDGWSSLTLAQQQSNTLLLGALDFRRHAELFEAVIRQLIALGRTSTKLTPNALYSENIEVRRNAVDSITRAVVGLQDRFTGICTSALLWNVVESMLVGLQDYSTDQRGDVGSWVRLSCIAGLRQILILLKETQTKLWLTDEEFQKAIGAMWKQAAERIDHVRHTAGTSVLAVYYAYDDVASSAKLSGYEIVKSTYGHHCLRPFEQSASHLPIHSAANSDEDSTFHRSFRDPKLAFPRLCQLLFIPAYRAPILEGLIISVGSKSDLGERIIGPALTSLTTTSAAYTLVQLLGNIFDLSKRKFGNSRIFIPAIQTVNLLLENGAHEDGMDDVLIRLVKMATTNVGKIKSVPRLLASAALCANLVLAITRENEENGREKMVLLLVKTVETFLTHSFPTVRVKMAEQLYAVLSSSVSFDGEEGGKLETWQELEMTLLDTKWGAASGVDEATVQSVTAALPRLLS</sequence>
<dbReference type="InterPro" id="IPR011989">
    <property type="entry name" value="ARM-like"/>
</dbReference>
<dbReference type="PANTHER" id="PTHR12658:SF0">
    <property type="entry name" value="TUBULIN-SPECIFIC CHAPERONE D"/>
    <property type="match status" value="1"/>
</dbReference>
<evidence type="ECO:0000313" key="5">
    <source>
        <dbReference type="EMBL" id="SAM70200.1"/>
    </source>
</evidence>